<comment type="caution">
    <text evidence="3">The sequence shown here is derived from an EMBL/GenBank/DDBJ whole genome shotgun (WGS) entry which is preliminary data.</text>
</comment>
<dbReference type="Pfam" id="PF01541">
    <property type="entry name" value="GIY-YIG"/>
    <property type="match status" value="1"/>
</dbReference>
<evidence type="ECO:0000313" key="4">
    <source>
        <dbReference type="Proteomes" id="UP000230557"/>
    </source>
</evidence>
<sequence length="92" mass="11343">MENWNWCVYIIECLDGTFYTGCTWNIDNRWEQHKAGKGSKYTIKHGVKKLVYYEKFENLDTARYREKQIKDWSQEKKRKLISGEWKQDWNKK</sequence>
<dbReference type="PROSITE" id="PS50164">
    <property type="entry name" value="GIY_YIG"/>
    <property type="match status" value="1"/>
</dbReference>
<evidence type="ECO:0000313" key="3">
    <source>
        <dbReference type="EMBL" id="PIR97254.1"/>
    </source>
</evidence>
<dbReference type="InterPro" id="IPR000305">
    <property type="entry name" value="GIY-YIG_endonuc"/>
</dbReference>
<accession>A0A2H0VDQ3</accession>
<feature type="domain" description="GIY-YIG" evidence="2">
    <location>
        <begin position="4"/>
        <end position="79"/>
    </location>
</feature>
<name>A0A2H0VDQ3_9BACT</name>
<protein>
    <recommendedName>
        <fullName evidence="2">GIY-YIG domain-containing protein</fullName>
    </recommendedName>
</protein>
<comment type="similarity">
    <text evidence="1">Belongs to the UPF0213 family.</text>
</comment>
<dbReference type="CDD" id="cd10456">
    <property type="entry name" value="GIY-YIG_UPF0213"/>
    <property type="match status" value="1"/>
</dbReference>
<dbReference type="EMBL" id="PFAJ01000034">
    <property type="protein sequence ID" value="PIR97254.1"/>
    <property type="molecule type" value="Genomic_DNA"/>
</dbReference>
<dbReference type="InterPro" id="IPR035901">
    <property type="entry name" value="GIY-YIG_endonuc_sf"/>
</dbReference>
<dbReference type="Proteomes" id="UP000230557">
    <property type="component" value="Unassembled WGS sequence"/>
</dbReference>
<evidence type="ECO:0000259" key="2">
    <source>
        <dbReference type="PROSITE" id="PS50164"/>
    </source>
</evidence>
<gene>
    <name evidence="3" type="ORF">COT91_02390</name>
</gene>
<dbReference type="SUPFAM" id="SSF82771">
    <property type="entry name" value="GIY-YIG endonuclease"/>
    <property type="match status" value="1"/>
</dbReference>
<reference evidence="4" key="1">
    <citation type="submission" date="2017-09" db="EMBL/GenBank/DDBJ databases">
        <title>Depth-based differentiation of microbial function through sediment-hosted aquifers and enrichment of novel symbionts in the deep terrestrial subsurface.</title>
        <authorList>
            <person name="Probst A.J."/>
            <person name="Ladd B."/>
            <person name="Jarett J.K."/>
            <person name="Geller-Mcgrath D.E."/>
            <person name="Sieber C.M.K."/>
            <person name="Emerson J.B."/>
            <person name="Anantharaman K."/>
            <person name="Thomas B.C."/>
            <person name="Malmstrom R."/>
            <person name="Stieglmeier M."/>
            <person name="Klingl A."/>
            <person name="Woyke T."/>
            <person name="Ryan C.M."/>
            <person name="Banfield J.F."/>
        </authorList>
    </citation>
    <scope>NUCLEOTIDE SEQUENCE [LARGE SCALE GENOMIC DNA]</scope>
</reference>
<evidence type="ECO:0000256" key="1">
    <source>
        <dbReference type="ARBA" id="ARBA00007435"/>
    </source>
</evidence>
<dbReference type="Gene3D" id="3.40.1440.10">
    <property type="entry name" value="GIY-YIG endonuclease"/>
    <property type="match status" value="1"/>
</dbReference>
<dbReference type="InterPro" id="IPR050190">
    <property type="entry name" value="UPF0213_domain"/>
</dbReference>
<proteinExistence type="inferred from homology"/>
<dbReference type="PANTHER" id="PTHR34477:SF1">
    <property type="entry name" value="UPF0213 PROTEIN YHBQ"/>
    <property type="match status" value="1"/>
</dbReference>
<dbReference type="AlphaFoldDB" id="A0A2H0VDQ3"/>
<organism evidence="3 4">
    <name type="scientific">Candidatus Doudnabacteria bacterium CG10_big_fil_rev_8_21_14_0_10_41_10</name>
    <dbReference type="NCBI Taxonomy" id="1974551"/>
    <lineage>
        <taxon>Bacteria</taxon>
        <taxon>Candidatus Doudnaibacteriota</taxon>
    </lineage>
</organism>
<dbReference type="PANTHER" id="PTHR34477">
    <property type="entry name" value="UPF0213 PROTEIN YHBQ"/>
    <property type="match status" value="1"/>
</dbReference>